<proteinExistence type="predicted"/>
<dbReference type="Pfam" id="PF08378">
    <property type="entry name" value="NERD"/>
    <property type="match status" value="1"/>
</dbReference>
<evidence type="ECO:0000313" key="3">
    <source>
        <dbReference type="EMBL" id="QFY57611.1"/>
    </source>
</evidence>
<evidence type="ECO:0000313" key="2">
    <source>
        <dbReference type="EMBL" id="PCD00947.1"/>
    </source>
</evidence>
<dbReference type="Gene3D" id="1.10.510.10">
    <property type="entry name" value="Transferase(Phosphotransferase) domain 1"/>
    <property type="match status" value="2"/>
</dbReference>
<gene>
    <name evidence="2" type="ORF">CO192_02780</name>
    <name evidence="3" type="ORF">EAO82_15275</name>
</gene>
<dbReference type="EMBL" id="NWMT01000055">
    <property type="protein sequence ID" value="PCD00947.1"/>
    <property type="molecule type" value="Genomic_DNA"/>
</dbReference>
<protein>
    <recommendedName>
        <fullName evidence="1">Protein kinase domain-containing protein</fullName>
    </recommendedName>
</protein>
<name>A0AA91U6N8_9GAMM</name>
<reference evidence="2 4" key="1">
    <citation type="submission" date="2017-09" db="EMBL/GenBank/DDBJ databases">
        <title>Bacterial and phytoplankton interrelationship in Kongsfjorden, an Arctic fjord.</title>
        <authorList>
            <person name="Sinha R."/>
            <person name="Krishnan K."/>
        </authorList>
    </citation>
    <scope>NUCLEOTIDE SEQUENCE [LARGE SCALE GENOMIC DNA]</scope>
    <source>
        <strain evidence="2 4">58</strain>
    </source>
</reference>
<dbReference type="RefSeq" id="WP_096345086.1">
    <property type="nucleotide sequence ID" value="NZ_CP033116.1"/>
</dbReference>
<sequence length="1014" mass="113907">MRIVNHGRGIHAREVPGIDYFKSNLPEDWVAHTNLDLSLPHGGPREIDVILFANDRIYLIDLKDGRGHYESSGGDWVHNGKPPVRSPVKKIIENARQVKILLGDYLADLARRTKHPRLPTPRVEGVVVLTGSSDLSGIAPTEIGQVFTMKKFVATITDTRKRLSHFPPVNPDFLSRPVNSAEWKPRLEKFFNVRDGVFQEGKRRYGGYVATGIGSPTYEHPAGIYAEFNVQDDSAAQAIGILRRWDFSKADTRFQTEEGRGEIASRERNVIAWLNDRSPDCHAAILQVKAFDPEASVDSWEVYDRRRQMKRLSEFLPSELPALRPKERLELVRQMLSHAQAFHAFDAAHLDLGTHSVWVDLPSVVRFSHLMTARYPEARSLGESRYQFLSSLVTPEEVLDGSLSPKQKDVYHLGCLMHLFLFGIGPELIDSVPHWNSDVDVEGTYRQVHEVLEKALSWDTSERYSTAAEMLDRFNALLSSHVNGATILKRLEKFKTVANQIQLSRLYPFAGDLLKEDNYVMLWPSEKDGERLIVKLWKRTAWSDGDADYPRILDFLEKAQELSCSPPPSCVPIKDAIWLQDAIVITQIQVDGPTLAEHVLYGDRATLAPESILGFLLELVRSVIVMHDAGAAHGDLKPGNILITGEPFAPNFIDYHDFSCGADGEIQSSAYTPQKGGRFERDRFAVTVMITEMLDGVQIAEIDRKGINKAIEVCRGEALENATLLPLFDAIENILSPEPPKLTRRLTIGLPGATSGEILSDEGVFGYGFDRGYFYLRGASEALFFTIQSGQIKYARRSPIPFLNSKILSQRQLGSISLEIQVLGGVAYSFDDFQNLFNETPFSALLLGPNFKEAVGAEELEEYQEQPEEEPTEAETDEDAIAEIVDSQLEKKPTSVPLLWRKLVDVEKELTIEAVASGISSFRKETRLHIVPIELECGTLEFSRNDRVYVERLGNKGWRKIGLLDVSGSSDKIISVDAEGWMPASGYLVEMDERLRFQSHMEQANIDRRVAAVR</sequence>
<dbReference type="Gene3D" id="3.30.200.20">
    <property type="entry name" value="Phosphorylase Kinase, domain 1"/>
    <property type="match status" value="1"/>
</dbReference>
<evidence type="ECO:0000313" key="4">
    <source>
        <dbReference type="Proteomes" id="UP000243750"/>
    </source>
</evidence>
<feature type="domain" description="Protein kinase" evidence="1">
    <location>
        <begin position="203"/>
        <end position="478"/>
    </location>
</feature>
<evidence type="ECO:0000313" key="5">
    <source>
        <dbReference type="Proteomes" id="UP000344571"/>
    </source>
</evidence>
<dbReference type="SUPFAM" id="SSF56112">
    <property type="entry name" value="Protein kinase-like (PK-like)"/>
    <property type="match status" value="2"/>
</dbReference>
<evidence type="ECO:0000259" key="1">
    <source>
        <dbReference type="PROSITE" id="PS50011"/>
    </source>
</evidence>
<dbReference type="InterPro" id="IPR011009">
    <property type="entry name" value="Kinase-like_dom_sf"/>
</dbReference>
<dbReference type="PROSITE" id="PS50011">
    <property type="entry name" value="PROTEIN_KINASE_DOM"/>
    <property type="match status" value="2"/>
</dbReference>
<feature type="domain" description="Protein kinase" evidence="1">
    <location>
        <begin position="508"/>
        <end position="904"/>
    </location>
</feature>
<organism evidence="2 4">
    <name type="scientific">Halopseudomonas pelagia</name>
    <dbReference type="NCBI Taxonomy" id="553151"/>
    <lineage>
        <taxon>Bacteria</taxon>
        <taxon>Pseudomonadati</taxon>
        <taxon>Pseudomonadota</taxon>
        <taxon>Gammaproteobacteria</taxon>
        <taxon>Pseudomonadales</taxon>
        <taxon>Pseudomonadaceae</taxon>
        <taxon>Halopseudomonas</taxon>
    </lineage>
</organism>
<accession>A0AA91U6N8</accession>
<dbReference type="Proteomes" id="UP000243750">
    <property type="component" value="Unassembled WGS sequence"/>
</dbReference>
<dbReference type="InterPro" id="IPR000719">
    <property type="entry name" value="Prot_kinase_dom"/>
</dbReference>
<keyword evidence="5" id="KW-1185">Reference proteome</keyword>
<dbReference type="Proteomes" id="UP000344571">
    <property type="component" value="Chromosome"/>
</dbReference>
<dbReference type="AlphaFoldDB" id="A0AA91U6N8"/>
<reference evidence="3 5" key="2">
    <citation type="submission" date="2018-10" db="EMBL/GenBank/DDBJ databases">
        <title>Complete genome sequence of Pseudomonas pelagia strain Kongs-67.</title>
        <authorList>
            <person name="Sinha R.K."/>
            <person name="Krishnan K."/>
        </authorList>
    </citation>
    <scope>NUCLEOTIDE SEQUENCE [LARGE SCALE GENOMIC DNA]</scope>
    <source>
        <strain evidence="3 5">Kongs-67</strain>
    </source>
</reference>
<dbReference type="GO" id="GO:0004672">
    <property type="term" value="F:protein kinase activity"/>
    <property type="evidence" value="ECO:0007669"/>
    <property type="project" value="InterPro"/>
</dbReference>
<dbReference type="EMBL" id="CP033116">
    <property type="protein sequence ID" value="QFY57611.1"/>
    <property type="molecule type" value="Genomic_DNA"/>
</dbReference>
<dbReference type="GO" id="GO:0005524">
    <property type="term" value="F:ATP binding"/>
    <property type="evidence" value="ECO:0007669"/>
    <property type="project" value="InterPro"/>
</dbReference>
<dbReference type="InterPro" id="IPR011528">
    <property type="entry name" value="NERD"/>
</dbReference>